<accession>A0ABU2FUE5</accession>
<dbReference type="EMBL" id="JAMQOS010000008">
    <property type="protein sequence ID" value="MDS0284373.1"/>
    <property type="molecule type" value="Genomic_DNA"/>
</dbReference>
<name>A0ABU2FUE5_9EURY</name>
<evidence type="ECO:0000313" key="1">
    <source>
        <dbReference type="EMBL" id="MDS0284373.1"/>
    </source>
</evidence>
<reference evidence="1 2" key="1">
    <citation type="submission" date="2022-06" db="EMBL/GenBank/DDBJ databases">
        <title>Halomicroarcula sp. a new haloarchaeum isolate from saline soil.</title>
        <authorList>
            <person name="Strakova D."/>
            <person name="Galisteo C."/>
            <person name="Sanchez-Porro C."/>
            <person name="Ventosa A."/>
        </authorList>
    </citation>
    <scope>NUCLEOTIDE SEQUENCE [LARGE SCALE GENOMIC DNA]</scope>
    <source>
        <strain evidence="1 2">S3CR25-11</strain>
    </source>
</reference>
<dbReference type="RefSeq" id="WP_310902062.1">
    <property type="nucleotide sequence ID" value="NZ_JAMQOS010000008.1"/>
</dbReference>
<sequence>MPSTRRSYQPFINYLQNNTRIPQLHFEDLSVREETVVLELEYEGDLALREEQNQVREMVSEVFLMACRKGVFEDVKGIIRCSENSDYLLFEFDQQWIEQMESEKDQPDWDELKSQILAQIAHSYGDEPAV</sequence>
<keyword evidence="2" id="KW-1185">Reference proteome</keyword>
<gene>
    <name evidence="1" type="ORF">NDI86_19960</name>
</gene>
<dbReference type="Proteomes" id="UP001268864">
    <property type="component" value="Unassembled WGS sequence"/>
</dbReference>
<protein>
    <submittedName>
        <fullName evidence="1">Uncharacterized protein</fullName>
    </submittedName>
</protein>
<organism evidence="1 2">
    <name type="scientific">Haloarcula onubensis</name>
    <dbReference type="NCBI Taxonomy" id="2950539"/>
    <lineage>
        <taxon>Archaea</taxon>
        <taxon>Methanobacteriati</taxon>
        <taxon>Methanobacteriota</taxon>
        <taxon>Stenosarchaea group</taxon>
        <taxon>Halobacteria</taxon>
        <taxon>Halobacteriales</taxon>
        <taxon>Haloarculaceae</taxon>
        <taxon>Haloarcula</taxon>
    </lineage>
</organism>
<evidence type="ECO:0000313" key="2">
    <source>
        <dbReference type="Proteomes" id="UP001268864"/>
    </source>
</evidence>
<comment type="caution">
    <text evidence="1">The sequence shown here is derived from an EMBL/GenBank/DDBJ whole genome shotgun (WGS) entry which is preliminary data.</text>
</comment>
<proteinExistence type="predicted"/>